<dbReference type="EMBL" id="DS028101">
    <property type="protein sequence ID" value="KMP10220.1"/>
    <property type="molecule type" value="Genomic_DNA"/>
</dbReference>
<dbReference type="Proteomes" id="UP000054565">
    <property type="component" value="Unassembled WGS sequence"/>
</dbReference>
<evidence type="ECO:0000313" key="2">
    <source>
        <dbReference type="Proteomes" id="UP000054565"/>
    </source>
</evidence>
<dbReference type="AlphaFoldDB" id="A0A0J6YQZ3"/>
<proteinExistence type="predicted"/>
<reference evidence="2" key="1">
    <citation type="journal article" date="2010" name="Genome Res.">
        <title>Population genomic sequencing of Coccidioides fungi reveals recent hybridization and transposon control.</title>
        <authorList>
            <person name="Neafsey D.E."/>
            <person name="Barker B.M."/>
            <person name="Sharpton T.J."/>
            <person name="Stajich J.E."/>
            <person name="Park D.J."/>
            <person name="Whiston E."/>
            <person name="Hung C.-Y."/>
            <person name="McMahan C."/>
            <person name="White J."/>
            <person name="Sykes S."/>
            <person name="Heiman D."/>
            <person name="Young S."/>
            <person name="Zeng Q."/>
            <person name="Abouelleil A."/>
            <person name="Aftuck L."/>
            <person name="Bessette D."/>
            <person name="Brown A."/>
            <person name="FitzGerald M."/>
            <person name="Lui A."/>
            <person name="Macdonald J.P."/>
            <person name="Priest M."/>
            <person name="Orbach M.J."/>
            <person name="Galgiani J.N."/>
            <person name="Kirkland T.N."/>
            <person name="Cole G.T."/>
            <person name="Birren B.W."/>
            <person name="Henn M.R."/>
            <person name="Taylor J.W."/>
            <person name="Rounsley S.D."/>
        </authorList>
    </citation>
    <scope>NUCLEOTIDE SEQUENCE [LARGE SCALE GENOMIC DNA]</scope>
    <source>
        <strain evidence="2">RMSCC 2394</strain>
    </source>
</reference>
<dbReference type="STRING" id="404692.A0A0J6YQZ3"/>
<dbReference type="OrthoDB" id="2156052at2759"/>
<gene>
    <name evidence="1" type="ORF">CIRG_09901</name>
</gene>
<organism evidence="1 2">
    <name type="scientific">Coccidioides immitis RMSCC 2394</name>
    <dbReference type="NCBI Taxonomy" id="404692"/>
    <lineage>
        <taxon>Eukaryota</taxon>
        <taxon>Fungi</taxon>
        <taxon>Dikarya</taxon>
        <taxon>Ascomycota</taxon>
        <taxon>Pezizomycotina</taxon>
        <taxon>Eurotiomycetes</taxon>
        <taxon>Eurotiomycetidae</taxon>
        <taxon>Onygenales</taxon>
        <taxon>Onygenaceae</taxon>
        <taxon>Coccidioides</taxon>
    </lineage>
</organism>
<evidence type="ECO:0000313" key="1">
    <source>
        <dbReference type="EMBL" id="KMP10220.1"/>
    </source>
</evidence>
<accession>A0A0J6YQZ3</accession>
<sequence>MASNSSPDYKALYFQAEAWCLQAEAQHLQAEAWCLQAEAHLQQTTFGEFLDACHSLLSLLLVVAPLSKFTKGSIPPPTGKYCLLMLHSWLDCAATQQQIFMSVCRHLQPIEESAPCLFTPCHQLEDFSEMIDQYLISSEKNLEIYK</sequence>
<protein>
    <submittedName>
        <fullName evidence="1">Uncharacterized protein</fullName>
    </submittedName>
</protein>
<name>A0A0J6YQZ3_COCIT</name>